<dbReference type="Gene3D" id="3.40.50.300">
    <property type="entry name" value="P-loop containing nucleotide triphosphate hydrolases"/>
    <property type="match status" value="1"/>
</dbReference>
<accession>A0A3D9HKF5</accession>
<dbReference type="Pfam" id="PF13671">
    <property type="entry name" value="AAA_33"/>
    <property type="match status" value="1"/>
</dbReference>
<dbReference type="Proteomes" id="UP000256845">
    <property type="component" value="Unassembled WGS sequence"/>
</dbReference>
<dbReference type="GO" id="GO:0016301">
    <property type="term" value="F:kinase activity"/>
    <property type="evidence" value="ECO:0007669"/>
    <property type="project" value="UniProtKB-KW"/>
</dbReference>
<proteinExistence type="predicted"/>
<dbReference type="RefSeq" id="WP_115937182.1">
    <property type="nucleotide sequence ID" value="NZ_QRDW01000005.1"/>
</dbReference>
<comment type="caution">
    <text evidence="1">The sequence shown here is derived from an EMBL/GenBank/DDBJ whole genome shotgun (WGS) entry which is preliminary data.</text>
</comment>
<evidence type="ECO:0000313" key="1">
    <source>
        <dbReference type="EMBL" id="RED49954.1"/>
    </source>
</evidence>
<organism evidence="1 2">
    <name type="scientific">Aestuariispira insulae</name>
    <dbReference type="NCBI Taxonomy" id="1461337"/>
    <lineage>
        <taxon>Bacteria</taxon>
        <taxon>Pseudomonadati</taxon>
        <taxon>Pseudomonadota</taxon>
        <taxon>Alphaproteobacteria</taxon>
        <taxon>Rhodospirillales</taxon>
        <taxon>Kiloniellaceae</taxon>
        <taxon>Aestuariispira</taxon>
    </lineage>
</organism>
<dbReference type="AlphaFoldDB" id="A0A3D9HKF5"/>
<reference evidence="1 2" key="1">
    <citation type="submission" date="2018-07" db="EMBL/GenBank/DDBJ databases">
        <title>Genomic Encyclopedia of Type Strains, Phase III (KMG-III): the genomes of soil and plant-associated and newly described type strains.</title>
        <authorList>
            <person name="Whitman W."/>
        </authorList>
    </citation>
    <scope>NUCLEOTIDE SEQUENCE [LARGE SCALE GENOMIC DNA]</scope>
    <source>
        <strain evidence="1 2">CECT 8488</strain>
    </source>
</reference>
<sequence length="165" mass="18576">MVLPNEAPALFLVCGKIASGKTTQAQKLAEETGRILIAEDAWLSGLYPEEIHSIPDYVKYAHRFRGQMEGHIIDLLKAGLSVVLNFPANTPEIRSWMREIAERAETRHELHCLDVEDEVCKQRMIRRNEAGGHEFAPSPEQFDVITSYFVPPSAAEGLVVKVHRQ</sequence>
<dbReference type="SUPFAM" id="SSF52540">
    <property type="entry name" value="P-loop containing nucleoside triphosphate hydrolases"/>
    <property type="match status" value="1"/>
</dbReference>
<dbReference type="InterPro" id="IPR027417">
    <property type="entry name" value="P-loop_NTPase"/>
</dbReference>
<keyword evidence="2" id="KW-1185">Reference proteome</keyword>
<evidence type="ECO:0000313" key="2">
    <source>
        <dbReference type="Proteomes" id="UP000256845"/>
    </source>
</evidence>
<keyword evidence="1" id="KW-0418">Kinase</keyword>
<protein>
    <submittedName>
        <fullName evidence="1">Putative kinase</fullName>
    </submittedName>
</protein>
<name>A0A3D9HKF5_9PROT</name>
<dbReference type="OrthoDB" id="531205at2"/>
<gene>
    <name evidence="1" type="ORF">DFP90_105327</name>
</gene>
<dbReference type="EMBL" id="QRDW01000005">
    <property type="protein sequence ID" value="RED49954.1"/>
    <property type="molecule type" value="Genomic_DNA"/>
</dbReference>
<keyword evidence="1" id="KW-0808">Transferase</keyword>